<dbReference type="InterPro" id="IPR049790">
    <property type="entry name" value="Rv3655c/TadE"/>
</dbReference>
<protein>
    <recommendedName>
        <fullName evidence="2">TadE-like domain-containing protein</fullName>
    </recommendedName>
</protein>
<name>A0A6J4LMW7_9ACTN</name>
<feature type="domain" description="TadE-like" evidence="2">
    <location>
        <begin position="41"/>
        <end position="83"/>
    </location>
</feature>
<dbReference type="InterPro" id="IPR012495">
    <property type="entry name" value="TadE-like_dom"/>
</dbReference>
<dbReference type="EMBL" id="CADCUH010000073">
    <property type="protein sequence ID" value="CAA9337116.1"/>
    <property type="molecule type" value="Genomic_DNA"/>
</dbReference>
<gene>
    <name evidence="3" type="ORF">AVDCRST_MAG36-1222</name>
</gene>
<accession>A0A6J4LMW7</accession>
<sequence>MGAEVVAVRRRPEVLPATTSVPASPRVPVLRARRWSRAESGAVTAEAAVVVPVLLALVLGSTWFVALAATQVRVVDAAREVARVAARGEPEDAAVASGRVVAPTGTRFAVTRDGEQVRVEASVTVAGPGGLFRFLPGVTVESVAVAAEEPR</sequence>
<dbReference type="Pfam" id="PF07811">
    <property type="entry name" value="TadE"/>
    <property type="match status" value="1"/>
</dbReference>
<keyword evidence="1" id="KW-1133">Transmembrane helix</keyword>
<reference evidence="3" key="1">
    <citation type="submission" date="2020-02" db="EMBL/GenBank/DDBJ databases">
        <authorList>
            <person name="Meier V. D."/>
        </authorList>
    </citation>
    <scope>NUCLEOTIDE SEQUENCE</scope>
    <source>
        <strain evidence="3">AVDCRST_MAG36</strain>
    </source>
</reference>
<evidence type="ECO:0000259" key="2">
    <source>
        <dbReference type="Pfam" id="PF07811"/>
    </source>
</evidence>
<feature type="transmembrane region" description="Helical" evidence="1">
    <location>
        <begin position="47"/>
        <end position="69"/>
    </location>
</feature>
<proteinExistence type="predicted"/>
<organism evidence="3">
    <name type="scientific">uncultured Nocardioidaceae bacterium</name>
    <dbReference type="NCBI Taxonomy" id="253824"/>
    <lineage>
        <taxon>Bacteria</taxon>
        <taxon>Bacillati</taxon>
        <taxon>Actinomycetota</taxon>
        <taxon>Actinomycetes</taxon>
        <taxon>Propionibacteriales</taxon>
        <taxon>Nocardioidaceae</taxon>
        <taxon>environmental samples</taxon>
    </lineage>
</organism>
<keyword evidence="1" id="KW-0812">Transmembrane</keyword>
<dbReference type="AlphaFoldDB" id="A0A6J4LMW7"/>
<keyword evidence="1" id="KW-0472">Membrane</keyword>
<dbReference type="NCBIfam" id="NF041390">
    <property type="entry name" value="TadE_Rv3655c"/>
    <property type="match status" value="1"/>
</dbReference>
<evidence type="ECO:0000256" key="1">
    <source>
        <dbReference type="SAM" id="Phobius"/>
    </source>
</evidence>
<evidence type="ECO:0000313" key="3">
    <source>
        <dbReference type="EMBL" id="CAA9337116.1"/>
    </source>
</evidence>